<evidence type="ECO:0000313" key="2">
    <source>
        <dbReference type="EMBL" id="JAE29641.1"/>
    </source>
</evidence>
<name>A0A0A9H479_ARUDO</name>
<protein>
    <submittedName>
        <fullName evidence="2">Uncharacterized protein</fullName>
    </submittedName>
</protein>
<dbReference type="AlphaFoldDB" id="A0A0A9H479"/>
<reference evidence="2" key="2">
    <citation type="journal article" date="2015" name="Data Brief">
        <title>Shoot transcriptome of the giant reed, Arundo donax.</title>
        <authorList>
            <person name="Barrero R.A."/>
            <person name="Guerrero F.D."/>
            <person name="Moolhuijzen P."/>
            <person name="Goolsby J.A."/>
            <person name="Tidwell J."/>
            <person name="Bellgard S.E."/>
            <person name="Bellgard M.I."/>
        </authorList>
    </citation>
    <scope>NUCLEOTIDE SEQUENCE</scope>
    <source>
        <tissue evidence="2">Shoot tissue taken approximately 20 cm above the soil surface</tissue>
    </source>
</reference>
<reference evidence="2" key="1">
    <citation type="submission" date="2014-09" db="EMBL/GenBank/DDBJ databases">
        <authorList>
            <person name="Magalhaes I.L.F."/>
            <person name="Oliveira U."/>
            <person name="Santos F.R."/>
            <person name="Vidigal T.H.D.A."/>
            <person name="Brescovit A.D."/>
            <person name="Santos A.J."/>
        </authorList>
    </citation>
    <scope>NUCLEOTIDE SEQUENCE</scope>
    <source>
        <tissue evidence="2">Shoot tissue taken approximately 20 cm above the soil surface</tissue>
    </source>
</reference>
<feature type="region of interest" description="Disordered" evidence="1">
    <location>
        <begin position="40"/>
        <end position="64"/>
    </location>
</feature>
<proteinExistence type="predicted"/>
<sequence>MMKYEYPISSQRIWEILFHSGLPYSLHFFSSSEWHSVIQSPSREDGRSEVSGAAQHHVGPNAPERTGLACLVGAIPRTCISIHIGGMSDSVAAIPQARSPSLTHPKFPDVWFG</sequence>
<organism evidence="2">
    <name type="scientific">Arundo donax</name>
    <name type="common">Giant reed</name>
    <name type="synonym">Donax arundinaceus</name>
    <dbReference type="NCBI Taxonomy" id="35708"/>
    <lineage>
        <taxon>Eukaryota</taxon>
        <taxon>Viridiplantae</taxon>
        <taxon>Streptophyta</taxon>
        <taxon>Embryophyta</taxon>
        <taxon>Tracheophyta</taxon>
        <taxon>Spermatophyta</taxon>
        <taxon>Magnoliopsida</taxon>
        <taxon>Liliopsida</taxon>
        <taxon>Poales</taxon>
        <taxon>Poaceae</taxon>
        <taxon>PACMAD clade</taxon>
        <taxon>Arundinoideae</taxon>
        <taxon>Arundineae</taxon>
        <taxon>Arundo</taxon>
    </lineage>
</organism>
<evidence type="ECO:0000256" key="1">
    <source>
        <dbReference type="SAM" id="MobiDB-lite"/>
    </source>
</evidence>
<accession>A0A0A9H479</accession>
<dbReference type="EMBL" id="GBRH01168255">
    <property type="protein sequence ID" value="JAE29641.1"/>
    <property type="molecule type" value="Transcribed_RNA"/>
</dbReference>